<sequence>MQRRQTRGQAYITPPSHHNMGSDLDKSPRRRLGLSNRIWLILLGLVAVVTVTHFIVLPSSNTLPNAPTYSNANLAAKNYFNVTDLGPNPFEFCPSYGPGDELGDKYGASVLSSSRLNVGSGARVQRVLNKALAGQPVTISVLGGSISACHGAGDDPISPRCYPSKFFQWWNTVFPHPATELTNGAMRKTNSGYFGYCNSHHLPDITDLVIIELDTEDSPEKEMMEHFETLVRSILIRPDQPAVVLLGHFSPQIHQSYGFAGPDHWHNLVAQFYDVPHITIKPTLFPQYMEEPASINKYFVDPVLANPSGHELLSEMLVAYFQSQICVAWDVARGASYDAVPAHKPGEKGSGDAHGLFGGVGQRKGVPEPGGEKKDDAKTDDKDEVEGVAGERKKIKGLPMVQQYQVPSARINTRPNSGRKFEEISPFCVSANDLINPLPPSLFYGSGWYAHHPSTSGGGSSLTTTAHYWYSTLPTSRLRIPMQVGAGDIAIYYLKEPVSKIGEGSSVECWVDDNYAGAKIVENAADIGEPTPALAIIDQFVSRGSHFVECQLMGEEGQGVHAFKLIGVFST</sequence>
<keyword evidence="2" id="KW-1133">Transmembrane helix</keyword>
<dbReference type="OrthoDB" id="544608at2759"/>
<accession>A0A8H5CCE1</accession>
<dbReference type="AlphaFoldDB" id="A0A8H5CCE1"/>
<keyword evidence="2" id="KW-0812">Transmembrane</keyword>
<feature type="transmembrane region" description="Helical" evidence="2">
    <location>
        <begin position="38"/>
        <end position="57"/>
    </location>
</feature>
<organism evidence="3 4">
    <name type="scientific">Ephemerocybe angulata</name>
    <dbReference type="NCBI Taxonomy" id="980116"/>
    <lineage>
        <taxon>Eukaryota</taxon>
        <taxon>Fungi</taxon>
        <taxon>Dikarya</taxon>
        <taxon>Basidiomycota</taxon>
        <taxon>Agaricomycotina</taxon>
        <taxon>Agaricomycetes</taxon>
        <taxon>Agaricomycetidae</taxon>
        <taxon>Agaricales</taxon>
        <taxon>Agaricineae</taxon>
        <taxon>Psathyrellaceae</taxon>
        <taxon>Ephemerocybe</taxon>
    </lineage>
</organism>
<proteinExistence type="predicted"/>
<dbReference type="CDD" id="cd00229">
    <property type="entry name" value="SGNH_hydrolase"/>
    <property type="match status" value="1"/>
</dbReference>
<feature type="region of interest" description="Disordered" evidence="1">
    <location>
        <begin position="1"/>
        <end position="27"/>
    </location>
</feature>
<feature type="region of interest" description="Disordered" evidence="1">
    <location>
        <begin position="343"/>
        <end position="392"/>
    </location>
</feature>
<evidence type="ECO:0000313" key="3">
    <source>
        <dbReference type="EMBL" id="KAF5339227.1"/>
    </source>
</evidence>
<dbReference type="EMBL" id="JAACJK010000009">
    <property type="protein sequence ID" value="KAF5339227.1"/>
    <property type="molecule type" value="Genomic_DNA"/>
</dbReference>
<name>A0A8H5CCE1_9AGAR</name>
<comment type="caution">
    <text evidence="3">The sequence shown here is derived from an EMBL/GenBank/DDBJ whole genome shotgun (WGS) entry which is preliminary data.</text>
</comment>
<dbReference type="PANTHER" id="PTHR34407:SF1">
    <property type="entry name" value="SGNH HYDROLASE-TYPE ESTERASE DOMAIN-CONTAINING PROTEIN"/>
    <property type="match status" value="1"/>
</dbReference>
<gene>
    <name evidence="3" type="ORF">D9611_011113</name>
</gene>
<protein>
    <recommendedName>
        <fullName evidence="5">Cap64 protein</fullName>
    </recommendedName>
</protein>
<keyword evidence="2" id="KW-0472">Membrane</keyword>
<dbReference type="SUPFAM" id="SSF52266">
    <property type="entry name" value="SGNH hydrolase"/>
    <property type="match status" value="1"/>
</dbReference>
<dbReference type="PANTHER" id="PTHR34407">
    <property type="entry name" value="EXPRESSED PROTEIN"/>
    <property type="match status" value="1"/>
</dbReference>
<feature type="compositionally biased region" description="Basic and acidic residues" evidence="1">
    <location>
        <begin position="370"/>
        <end position="381"/>
    </location>
</feature>
<keyword evidence="4" id="KW-1185">Reference proteome</keyword>
<reference evidence="3 4" key="1">
    <citation type="journal article" date="2020" name="ISME J.">
        <title>Uncovering the hidden diversity of litter-decomposition mechanisms in mushroom-forming fungi.</title>
        <authorList>
            <person name="Floudas D."/>
            <person name="Bentzer J."/>
            <person name="Ahren D."/>
            <person name="Johansson T."/>
            <person name="Persson P."/>
            <person name="Tunlid A."/>
        </authorList>
    </citation>
    <scope>NUCLEOTIDE SEQUENCE [LARGE SCALE GENOMIC DNA]</scope>
    <source>
        <strain evidence="3 4">CBS 175.51</strain>
    </source>
</reference>
<evidence type="ECO:0000256" key="1">
    <source>
        <dbReference type="SAM" id="MobiDB-lite"/>
    </source>
</evidence>
<evidence type="ECO:0000256" key="2">
    <source>
        <dbReference type="SAM" id="Phobius"/>
    </source>
</evidence>
<evidence type="ECO:0000313" key="4">
    <source>
        <dbReference type="Proteomes" id="UP000541558"/>
    </source>
</evidence>
<dbReference type="Proteomes" id="UP000541558">
    <property type="component" value="Unassembled WGS sequence"/>
</dbReference>
<evidence type="ECO:0008006" key="5">
    <source>
        <dbReference type="Google" id="ProtNLM"/>
    </source>
</evidence>